<evidence type="ECO:0000256" key="5">
    <source>
        <dbReference type="ARBA" id="ARBA00022777"/>
    </source>
</evidence>
<evidence type="ECO:0000256" key="7">
    <source>
        <dbReference type="ARBA" id="ARBA00023985"/>
    </source>
</evidence>
<protein>
    <recommendedName>
        <fullName evidence="2">Phosphatidylinositol 3-kinase catalytic subunit type 3</fullName>
        <ecNumber evidence="1">2.7.1.137</ecNumber>
    </recommendedName>
    <alternativeName>
        <fullName evidence="8">Phosphoinositide-3-kinase class 3</fullName>
    </alternativeName>
</protein>
<dbReference type="InterPro" id="IPR018936">
    <property type="entry name" value="PI3/4_kinase_CS"/>
</dbReference>
<dbReference type="Gene3D" id="3.30.1010.10">
    <property type="entry name" value="Phosphatidylinositol 3-kinase Catalytic Subunit, Chain A, domain 4"/>
    <property type="match status" value="1"/>
</dbReference>
<evidence type="ECO:0000256" key="6">
    <source>
        <dbReference type="ARBA" id="ARBA00022840"/>
    </source>
</evidence>
<dbReference type="EMBL" id="JACVVK020000264">
    <property type="protein sequence ID" value="KAK7481316.1"/>
    <property type="molecule type" value="Genomic_DNA"/>
</dbReference>
<dbReference type="CDD" id="cd00896">
    <property type="entry name" value="PI3Kc_III"/>
    <property type="match status" value="1"/>
</dbReference>
<evidence type="ECO:0000256" key="3">
    <source>
        <dbReference type="ARBA" id="ARBA00022679"/>
    </source>
</evidence>
<dbReference type="FunFam" id="3.30.1010.10:FF:000002">
    <property type="entry name" value="Phosphatidylinositol 3-kinase catalytic subunit type 3"/>
    <property type="match status" value="1"/>
</dbReference>
<evidence type="ECO:0000256" key="1">
    <source>
        <dbReference type="ARBA" id="ARBA00012073"/>
    </source>
</evidence>
<proteinExistence type="predicted"/>
<evidence type="ECO:0000259" key="10">
    <source>
        <dbReference type="PROSITE" id="PS50290"/>
    </source>
</evidence>
<dbReference type="PROSITE" id="PS00915">
    <property type="entry name" value="PI3_4_KINASE_1"/>
    <property type="match status" value="1"/>
</dbReference>
<dbReference type="EC" id="2.7.1.137" evidence="1"/>
<evidence type="ECO:0000256" key="8">
    <source>
        <dbReference type="ARBA" id="ARBA00029930"/>
    </source>
</evidence>
<evidence type="ECO:0000313" key="11">
    <source>
        <dbReference type="EMBL" id="KAK7481316.1"/>
    </source>
</evidence>
<dbReference type="InterPro" id="IPR016024">
    <property type="entry name" value="ARM-type_fold"/>
</dbReference>
<dbReference type="Gene3D" id="1.10.1070.11">
    <property type="entry name" value="Phosphatidylinositol 3-/4-kinase, catalytic domain"/>
    <property type="match status" value="1"/>
</dbReference>
<dbReference type="PANTHER" id="PTHR10048">
    <property type="entry name" value="PHOSPHATIDYLINOSITOL KINASE"/>
    <property type="match status" value="1"/>
</dbReference>
<evidence type="ECO:0000256" key="2">
    <source>
        <dbReference type="ARBA" id="ARBA00019787"/>
    </source>
</evidence>
<gene>
    <name evidence="11" type="ORF">BaRGS_00027396</name>
</gene>
<dbReference type="Proteomes" id="UP001519460">
    <property type="component" value="Unassembled WGS sequence"/>
</dbReference>
<dbReference type="GO" id="GO:0005524">
    <property type="term" value="F:ATP binding"/>
    <property type="evidence" value="ECO:0007669"/>
    <property type="project" value="UniProtKB-KW"/>
</dbReference>
<dbReference type="InterPro" id="IPR000403">
    <property type="entry name" value="PI3/4_kinase_cat_dom"/>
</dbReference>
<dbReference type="AlphaFoldDB" id="A0ABD0K2T0"/>
<keyword evidence="4" id="KW-0547">Nucleotide-binding</keyword>
<dbReference type="SMART" id="SM00146">
    <property type="entry name" value="PI3Kc"/>
    <property type="match status" value="1"/>
</dbReference>
<keyword evidence="6" id="KW-0067">ATP-binding</keyword>
<name>A0ABD0K2T0_9CAEN</name>
<dbReference type="Pfam" id="PF00454">
    <property type="entry name" value="PI3_PI4_kinase"/>
    <property type="match status" value="1"/>
</dbReference>
<comment type="catalytic activity">
    <reaction evidence="7">
        <text>a 1,2-diacyl-sn-glycero-3-phospho-(1D-myo-inositol) + ATP = a 1,2-diacyl-sn-glycero-3-phospho-(1D-myo-inositol-3-phosphate) + ADP + H(+)</text>
        <dbReference type="Rhea" id="RHEA:12709"/>
        <dbReference type="ChEBI" id="CHEBI:15378"/>
        <dbReference type="ChEBI" id="CHEBI:30616"/>
        <dbReference type="ChEBI" id="CHEBI:57880"/>
        <dbReference type="ChEBI" id="CHEBI:58088"/>
        <dbReference type="ChEBI" id="CHEBI:456216"/>
        <dbReference type="EC" id="2.7.1.137"/>
    </reaction>
    <physiologicalReaction direction="left-to-right" evidence="7">
        <dbReference type="Rhea" id="RHEA:12710"/>
    </physiologicalReaction>
</comment>
<dbReference type="GO" id="GO:0016303">
    <property type="term" value="F:1-phosphatidylinositol-3-kinase activity"/>
    <property type="evidence" value="ECO:0007669"/>
    <property type="project" value="UniProtKB-EC"/>
</dbReference>
<comment type="caution">
    <text evidence="11">The sequence shown here is derived from an EMBL/GenBank/DDBJ whole genome shotgun (WGS) entry which is preliminary data.</text>
</comment>
<dbReference type="InterPro" id="IPR036940">
    <property type="entry name" value="PI3/4_kinase_cat_sf"/>
</dbReference>
<dbReference type="FunFam" id="1.10.1070.11:FF:000002">
    <property type="entry name" value="Phosphatidylinositol 3-kinase catalytic subunit type 3"/>
    <property type="match status" value="1"/>
</dbReference>
<dbReference type="InterPro" id="IPR057756">
    <property type="entry name" value="PI3-kinase_type3/VPS34_cat"/>
</dbReference>
<dbReference type="InterPro" id="IPR015433">
    <property type="entry name" value="PI3/4_kinase"/>
</dbReference>
<keyword evidence="3" id="KW-0808">Transferase</keyword>
<dbReference type="GO" id="GO:0006914">
    <property type="term" value="P:autophagy"/>
    <property type="evidence" value="ECO:0007669"/>
    <property type="project" value="UniProtKB-ARBA"/>
</dbReference>
<evidence type="ECO:0000256" key="4">
    <source>
        <dbReference type="ARBA" id="ARBA00022741"/>
    </source>
</evidence>
<feature type="region of interest" description="Disordered" evidence="9">
    <location>
        <begin position="1"/>
        <end position="23"/>
    </location>
</feature>
<dbReference type="Gene3D" id="1.25.40.70">
    <property type="entry name" value="Phosphatidylinositol 3-kinase, accessory domain (PIK)"/>
    <property type="match status" value="1"/>
</dbReference>
<dbReference type="Pfam" id="PF00613">
    <property type="entry name" value="PI3Ka"/>
    <property type="match status" value="1"/>
</dbReference>
<keyword evidence="12" id="KW-1185">Reference proteome</keyword>
<dbReference type="PROSITE" id="PS00916">
    <property type="entry name" value="PI3_4_KINASE_2"/>
    <property type="match status" value="1"/>
</dbReference>
<organism evidence="11 12">
    <name type="scientific">Batillaria attramentaria</name>
    <dbReference type="NCBI Taxonomy" id="370345"/>
    <lineage>
        <taxon>Eukaryota</taxon>
        <taxon>Metazoa</taxon>
        <taxon>Spiralia</taxon>
        <taxon>Lophotrochozoa</taxon>
        <taxon>Mollusca</taxon>
        <taxon>Gastropoda</taxon>
        <taxon>Caenogastropoda</taxon>
        <taxon>Sorbeoconcha</taxon>
        <taxon>Cerithioidea</taxon>
        <taxon>Batillariidae</taxon>
        <taxon>Batillaria</taxon>
    </lineage>
</organism>
<evidence type="ECO:0000256" key="9">
    <source>
        <dbReference type="SAM" id="MobiDB-lite"/>
    </source>
</evidence>
<reference evidence="11 12" key="1">
    <citation type="journal article" date="2023" name="Sci. Data">
        <title>Genome assembly of the Korean intertidal mud-creeper Batillaria attramentaria.</title>
        <authorList>
            <person name="Patra A.K."/>
            <person name="Ho P.T."/>
            <person name="Jun S."/>
            <person name="Lee S.J."/>
            <person name="Kim Y."/>
            <person name="Won Y.J."/>
        </authorList>
    </citation>
    <scope>NUCLEOTIDE SEQUENCE [LARGE SCALE GENOMIC DNA]</scope>
    <source>
        <strain evidence="11">Wonlab-2016</strain>
    </source>
</reference>
<dbReference type="PROSITE" id="PS50290">
    <property type="entry name" value="PI3_4_KINASE_3"/>
    <property type="match status" value="1"/>
</dbReference>
<dbReference type="InterPro" id="IPR001263">
    <property type="entry name" value="PI3K_accessory_dom"/>
</dbReference>
<sequence>MPVHEARKMFQNEAHRRQELGPLPLMKERRRRNCSHLLLPPGLEHESAGLSLLDWLTSEVPSLKDLVMVVSVSSLSRTSSTDSITEALNSSVPGKTDSVPSSLQQLQMDLATFLISRACNNPIVANYFYWYLIVECEDQDSQPKYEHVRDMYVCVMKRFSLALTRGGPDYRQMRSVLARQQTFLERLVVLVKMVTRESGNRSKKIEKLQALLQDSEACKMNFSSFDELPLPLDPSVKVKGVIPGEATLFNSKLMPCRLTFQTVNEDRYLTIFKHGDDLRQDQLILQMIELMDKLLRHEKLDLKLTPYKVLATSSKHGFVQFIDSVAIADVLQKDGSILNFFKKHAPCESEPLGVYPEIIDNYVKSCAGYCVVTYLLGVGDRHLDNLLLTKTGKLFHVDFGYILGRDPKPMPPPMKLSKEMVEGMGGLTSEQFQQFKQHTYTAFLALRRKANLFLNLFSLMVDVNIPDIALEPDKTVKKVQERFVLHFTDEEAVHYMQNLLDISVSSMLGPIVEQLHKVAQYWRK</sequence>
<dbReference type="PANTHER" id="PTHR10048:SF7">
    <property type="entry name" value="PHOSPHATIDYLINOSITOL 3-KINASE CATALYTIC SUBUNIT TYPE 3"/>
    <property type="match status" value="1"/>
</dbReference>
<dbReference type="SUPFAM" id="SSF56112">
    <property type="entry name" value="Protein kinase-like (PK-like)"/>
    <property type="match status" value="1"/>
</dbReference>
<evidence type="ECO:0000313" key="12">
    <source>
        <dbReference type="Proteomes" id="UP001519460"/>
    </source>
</evidence>
<feature type="domain" description="PI3K/PI4K catalytic" evidence="10">
    <location>
        <begin position="242"/>
        <end position="508"/>
    </location>
</feature>
<dbReference type="SUPFAM" id="SSF48371">
    <property type="entry name" value="ARM repeat"/>
    <property type="match status" value="1"/>
</dbReference>
<keyword evidence="5" id="KW-0418">Kinase</keyword>
<feature type="compositionally biased region" description="Basic and acidic residues" evidence="9">
    <location>
        <begin position="1"/>
        <end position="19"/>
    </location>
</feature>
<dbReference type="InterPro" id="IPR042236">
    <property type="entry name" value="PI3K_accessory_sf"/>
</dbReference>
<accession>A0ABD0K2T0</accession>
<dbReference type="InterPro" id="IPR011009">
    <property type="entry name" value="Kinase-like_dom_sf"/>
</dbReference>